<feature type="domain" description="DUF7794" evidence="2">
    <location>
        <begin position="24"/>
        <end position="277"/>
    </location>
</feature>
<keyword evidence="7" id="KW-1185">Reference proteome</keyword>
<keyword evidence="1" id="KW-0732">Signal</keyword>
<proteinExistence type="predicted"/>
<reference evidence="6 7" key="1">
    <citation type="journal article" date="2020" name="bioRxiv">
        <title>Sequence and annotation of 42 cannabis genomes reveals extensive copy number variation in cannabinoid synthesis and pathogen resistance genes.</title>
        <authorList>
            <person name="Mckernan K.J."/>
            <person name="Helbert Y."/>
            <person name="Kane L.T."/>
            <person name="Ebling H."/>
            <person name="Zhang L."/>
            <person name="Liu B."/>
            <person name="Eaton Z."/>
            <person name="Mclaughlin S."/>
            <person name="Kingan S."/>
            <person name="Baybayan P."/>
            <person name="Concepcion G."/>
            <person name="Jordan M."/>
            <person name="Riva A."/>
            <person name="Barbazuk W."/>
            <person name="Harkins T."/>
        </authorList>
    </citation>
    <scope>NUCLEOTIDE SEQUENCE [LARGE SCALE GENOMIC DNA]</scope>
    <source>
        <strain evidence="6 7">cv. Jamaican Lion 4</strain>
        <strain evidence="5">Father</strain>
        <strain evidence="4">Mother</strain>
        <tissue evidence="5">Leaf</tissue>
    </source>
</reference>
<dbReference type="AlphaFoldDB" id="A0A7J6FBM5"/>
<dbReference type="Proteomes" id="UP000525078">
    <property type="component" value="Unassembled WGS sequence"/>
</dbReference>
<dbReference type="EMBL" id="JAATIQ010000820">
    <property type="protein sequence ID" value="KAF4347317.1"/>
    <property type="molecule type" value="Genomic_DNA"/>
</dbReference>
<dbReference type="PANTHER" id="PTHR37735">
    <property type="entry name" value="OS08G0567000 PROTEIN"/>
    <property type="match status" value="1"/>
</dbReference>
<evidence type="ECO:0000313" key="6">
    <source>
        <dbReference type="Proteomes" id="UP000525078"/>
    </source>
</evidence>
<evidence type="ECO:0000313" key="5">
    <source>
        <dbReference type="EMBL" id="KAF4367289.1"/>
    </source>
</evidence>
<accession>A0A7J6FBM5</accession>
<feature type="chain" id="PRO_5036205059" description="DUF7794 domain-containing protein" evidence="1">
    <location>
        <begin position="22"/>
        <end position="284"/>
    </location>
</feature>
<dbReference type="GO" id="GO:0012505">
    <property type="term" value="C:endomembrane system"/>
    <property type="evidence" value="ECO:0007669"/>
    <property type="project" value="TreeGrafter"/>
</dbReference>
<evidence type="ECO:0000313" key="4">
    <source>
        <dbReference type="EMBL" id="KAF4355321.1"/>
    </source>
</evidence>
<dbReference type="Pfam" id="PF25070">
    <property type="entry name" value="DUF7794"/>
    <property type="match status" value="1"/>
</dbReference>
<gene>
    <name evidence="4" type="ORF">F8388_026591</name>
    <name evidence="5" type="ORF">G4B88_026796</name>
    <name evidence="3" type="ORF">G4B88_030255</name>
</gene>
<name>A0A7J6FBM5_CANSA</name>
<protein>
    <recommendedName>
        <fullName evidence="2">DUF7794 domain-containing protein</fullName>
    </recommendedName>
</protein>
<dbReference type="PANTHER" id="PTHR37735:SF1">
    <property type="entry name" value="OS08G0567000 PROTEIN"/>
    <property type="match status" value="1"/>
</dbReference>
<sequence length="284" mass="31190">MEFHRFYLLLILSLICAQSRAETTGSVFFIDSSSNQFFRKASDDVVKPDLILDTEAGAAVSVLLGFAPPSTLSEASSSKLNQILIPNPFNRPRAVFMLEVRGVDDSELLAKDNAISGNILSSKIAFGSEKTEIQLPAEDEVSVVSLDEPFTDLTDKEISVFASWMGGAYIYNTEETLNGDLIIPLANGANVKLHMSKKADREFIVSILSLVRNLRSAMELHEDLSHVKSNPAELLIGSFDGIKILREQGTEGSAQYGMELLLATLSKLYNELQDAYKALHMNPL</sequence>
<comment type="caution">
    <text evidence="5">The sequence shown here is derived from an EMBL/GenBank/DDBJ whole genome shotgun (WGS) entry which is preliminary data.</text>
</comment>
<dbReference type="EMBL" id="JAATIQ010000247">
    <property type="protein sequence ID" value="KAF4367289.1"/>
    <property type="molecule type" value="Genomic_DNA"/>
</dbReference>
<evidence type="ECO:0000259" key="2">
    <source>
        <dbReference type="Pfam" id="PF25070"/>
    </source>
</evidence>
<feature type="signal peptide" evidence="1">
    <location>
        <begin position="1"/>
        <end position="21"/>
    </location>
</feature>
<dbReference type="EMBL" id="JAATIP010000267">
    <property type="protein sequence ID" value="KAF4355321.1"/>
    <property type="molecule type" value="Genomic_DNA"/>
</dbReference>
<evidence type="ECO:0000256" key="1">
    <source>
        <dbReference type="SAM" id="SignalP"/>
    </source>
</evidence>
<dbReference type="InterPro" id="IPR056696">
    <property type="entry name" value="DUF7794"/>
</dbReference>
<dbReference type="Proteomes" id="UP000583929">
    <property type="component" value="Unassembled WGS sequence"/>
</dbReference>
<organism evidence="5 7">
    <name type="scientific">Cannabis sativa</name>
    <name type="common">Hemp</name>
    <name type="synonym">Marijuana</name>
    <dbReference type="NCBI Taxonomy" id="3483"/>
    <lineage>
        <taxon>Eukaryota</taxon>
        <taxon>Viridiplantae</taxon>
        <taxon>Streptophyta</taxon>
        <taxon>Embryophyta</taxon>
        <taxon>Tracheophyta</taxon>
        <taxon>Spermatophyta</taxon>
        <taxon>Magnoliopsida</taxon>
        <taxon>eudicotyledons</taxon>
        <taxon>Gunneridae</taxon>
        <taxon>Pentapetalae</taxon>
        <taxon>rosids</taxon>
        <taxon>fabids</taxon>
        <taxon>Rosales</taxon>
        <taxon>Cannabaceae</taxon>
        <taxon>Cannabis</taxon>
    </lineage>
</organism>
<evidence type="ECO:0000313" key="7">
    <source>
        <dbReference type="Proteomes" id="UP000583929"/>
    </source>
</evidence>
<evidence type="ECO:0000313" key="3">
    <source>
        <dbReference type="EMBL" id="KAF4347317.1"/>
    </source>
</evidence>